<dbReference type="AlphaFoldDB" id="A0A6I8MYL2"/>
<dbReference type="InParanoid" id="A0A6I8MYL2"/>
<sequence>MGTFFRKPHTGFCEFCFTAVVISAVTVGSMTNQDPLGIRCVLLASKINNSSTWISSTSPMVSDGVSVEDLGCSLKHRGSAVAYQAIKPVEISIFATATLQVTLSFLGNVSCRWISRHNSIDCQPDFDSENRTVLSLVISKMTETQAGEYLLSIHSGTMNCTVLFAVNVKRTLRKPYFRKLEDQDSVDCVSDSFPEPVMEWLFCRTLSESCRKTSLASMKREEKVQHELLGTDIWCCARNELGRECTKLFTLDLNKAPQAPLPQFFLKIGEPLLIRCKAVHKNHRFGLTWKVENKELQEGSYFEISGYQSNRNMARIMFAFVSSVGRSDAGHYTCSSSEDTSKTALVTVLEKGFINASNTKEDYEIDLNEEFCFAVKLRAYPQISCTWTFSQISLPCKNSNLEDGYR</sequence>
<dbReference type="PROSITE" id="PS50835">
    <property type="entry name" value="IG_LIKE"/>
    <property type="match status" value="1"/>
</dbReference>
<protein>
    <recommendedName>
        <fullName evidence="3">Ig-like domain-containing protein</fullName>
    </recommendedName>
</protein>
<accession>A0A6I8MYL2</accession>
<reference evidence="4" key="2">
    <citation type="submission" date="2025-08" db="UniProtKB">
        <authorList>
            <consortium name="Ensembl"/>
        </authorList>
    </citation>
    <scope>IDENTIFICATION</scope>
    <source>
        <strain evidence="4">Glennie</strain>
    </source>
</reference>
<dbReference type="InterPro" id="IPR007110">
    <property type="entry name" value="Ig-like_dom"/>
</dbReference>
<proteinExistence type="predicted"/>
<dbReference type="SMART" id="SM00409">
    <property type="entry name" value="IG"/>
    <property type="match status" value="2"/>
</dbReference>
<feature type="chain" id="PRO_5026193845" description="Ig-like domain-containing protein" evidence="2">
    <location>
        <begin position="24"/>
        <end position="406"/>
    </location>
</feature>
<feature type="signal peptide" evidence="2">
    <location>
        <begin position="1"/>
        <end position="23"/>
    </location>
</feature>
<organism evidence="4 5">
    <name type="scientific">Ornithorhynchus anatinus</name>
    <name type="common">Duckbill platypus</name>
    <dbReference type="NCBI Taxonomy" id="9258"/>
    <lineage>
        <taxon>Eukaryota</taxon>
        <taxon>Metazoa</taxon>
        <taxon>Chordata</taxon>
        <taxon>Craniata</taxon>
        <taxon>Vertebrata</taxon>
        <taxon>Euteleostomi</taxon>
        <taxon>Mammalia</taxon>
        <taxon>Monotremata</taxon>
        <taxon>Ornithorhynchidae</taxon>
        <taxon>Ornithorhynchus</taxon>
    </lineage>
</organism>
<evidence type="ECO:0000259" key="3">
    <source>
        <dbReference type="PROSITE" id="PS50835"/>
    </source>
</evidence>
<evidence type="ECO:0000313" key="5">
    <source>
        <dbReference type="Proteomes" id="UP000002279"/>
    </source>
</evidence>
<dbReference type="SUPFAM" id="SSF48726">
    <property type="entry name" value="Immunoglobulin"/>
    <property type="match status" value="1"/>
</dbReference>
<evidence type="ECO:0000256" key="1">
    <source>
        <dbReference type="ARBA" id="ARBA00023319"/>
    </source>
</evidence>
<dbReference type="Pfam" id="PF00047">
    <property type="entry name" value="ig"/>
    <property type="match status" value="1"/>
</dbReference>
<dbReference type="Ensembl" id="ENSOANT00000049437.1">
    <property type="protein sequence ID" value="ENSOANP00000033848.1"/>
    <property type="gene ID" value="ENSOANG00000045061.1"/>
</dbReference>
<dbReference type="InterPro" id="IPR013151">
    <property type="entry name" value="Immunoglobulin_dom"/>
</dbReference>
<dbReference type="Gene3D" id="2.60.40.10">
    <property type="entry name" value="Immunoglobulins"/>
    <property type="match status" value="1"/>
</dbReference>
<keyword evidence="2" id="KW-0732">Signal</keyword>
<reference evidence="4 5" key="1">
    <citation type="journal article" date="2008" name="Nature">
        <title>Genome analysis of the platypus reveals unique signatures of evolution.</title>
        <authorList>
            <person name="Warren W.C."/>
            <person name="Hillier L.W."/>
            <person name="Marshall Graves J.A."/>
            <person name="Birney E."/>
            <person name="Ponting C.P."/>
            <person name="Grutzner F."/>
            <person name="Belov K."/>
            <person name="Miller W."/>
            <person name="Clarke L."/>
            <person name="Chinwalla A.T."/>
            <person name="Yang S.P."/>
            <person name="Heger A."/>
            <person name="Locke D.P."/>
            <person name="Miethke P."/>
            <person name="Waters P.D."/>
            <person name="Veyrunes F."/>
            <person name="Fulton L."/>
            <person name="Fulton B."/>
            <person name="Graves T."/>
            <person name="Wallis J."/>
            <person name="Puente X.S."/>
            <person name="Lopez-Otin C."/>
            <person name="Ordonez G.R."/>
            <person name="Eichler E.E."/>
            <person name="Chen L."/>
            <person name="Cheng Z."/>
            <person name="Deakin J.E."/>
            <person name="Alsop A."/>
            <person name="Thompson K."/>
            <person name="Kirby P."/>
            <person name="Papenfuss A.T."/>
            <person name="Wakefield M.J."/>
            <person name="Olender T."/>
            <person name="Lancet D."/>
            <person name="Huttley G.A."/>
            <person name="Smit A.F."/>
            <person name="Pask A."/>
            <person name="Temple-Smith P."/>
            <person name="Batzer M.A."/>
            <person name="Walker J.A."/>
            <person name="Konkel M.K."/>
            <person name="Harris R.S."/>
            <person name="Whittington C.M."/>
            <person name="Wong E.S."/>
            <person name="Gemmell N.J."/>
            <person name="Buschiazzo E."/>
            <person name="Vargas Jentzsch I.M."/>
            <person name="Merkel A."/>
            <person name="Schmitz J."/>
            <person name="Zemann A."/>
            <person name="Churakov G."/>
            <person name="Kriegs J.O."/>
            <person name="Brosius J."/>
            <person name="Murchison E.P."/>
            <person name="Sachidanandam R."/>
            <person name="Smith C."/>
            <person name="Hannon G.J."/>
            <person name="Tsend-Ayush E."/>
            <person name="McMillan D."/>
            <person name="Attenborough R."/>
            <person name="Rens W."/>
            <person name="Ferguson-Smith M."/>
            <person name="Lefevre C.M."/>
            <person name="Sharp J.A."/>
            <person name="Nicholas K.R."/>
            <person name="Ray D.A."/>
            <person name="Kube M."/>
            <person name="Reinhardt R."/>
            <person name="Pringle T.H."/>
            <person name="Taylor J."/>
            <person name="Jones R.C."/>
            <person name="Nixon B."/>
            <person name="Dacheux J.L."/>
            <person name="Niwa H."/>
            <person name="Sekita Y."/>
            <person name="Huang X."/>
            <person name="Stark A."/>
            <person name="Kheradpour P."/>
            <person name="Kellis M."/>
            <person name="Flicek P."/>
            <person name="Chen Y."/>
            <person name="Webber C."/>
            <person name="Hardison R."/>
            <person name="Nelson J."/>
            <person name="Hallsworth-Pepin K."/>
            <person name="Delehaunty K."/>
            <person name="Markovic C."/>
            <person name="Minx P."/>
            <person name="Feng Y."/>
            <person name="Kremitzki C."/>
            <person name="Mitreva M."/>
            <person name="Glasscock J."/>
            <person name="Wylie T."/>
            <person name="Wohldmann P."/>
            <person name="Thiru P."/>
            <person name="Nhan M.N."/>
            <person name="Pohl C.S."/>
            <person name="Smith S.M."/>
            <person name="Hou S."/>
            <person name="Nefedov M."/>
            <person name="de Jong P.J."/>
            <person name="Renfree M.B."/>
            <person name="Mardis E.R."/>
            <person name="Wilson R.K."/>
        </authorList>
    </citation>
    <scope>NUCLEOTIDE SEQUENCE [LARGE SCALE GENOMIC DNA]</scope>
    <source>
        <strain evidence="4 5">Glennie</strain>
    </source>
</reference>
<reference evidence="4" key="3">
    <citation type="submission" date="2025-09" db="UniProtKB">
        <authorList>
            <consortium name="Ensembl"/>
        </authorList>
    </citation>
    <scope>IDENTIFICATION</scope>
    <source>
        <strain evidence="4">Glennie</strain>
    </source>
</reference>
<feature type="domain" description="Ig-like" evidence="3">
    <location>
        <begin position="257"/>
        <end position="347"/>
    </location>
</feature>
<name>A0A6I8MYL2_ORNAN</name>
<dbReference type="InterPro" id="IPR036179">
    <property type="entry name" value="Ig-like_dom_sf"/>
</dbReference>
<dbReference type="InterPro" id="IPR003599">
    <property type="entry name" value="Ig_sub"/>
</dbReference>
<dbReference type="InterPro" id="IPR013783">
    <property type="entry name" value="Ig-like_fold"/>
</dbReference>
<dbReference type="Proteomes" id="UP000002279">
    <property type="component" value="Chromosome 20"/>
</dbReference>
<dbReference type="Bgee" id="ENSOANG00000045061">
    <property type="expression patterns" value="Expressed in testis and 5 other cell types or tissues"/>
</dbReference>
<dbReference type="GeneTree" id="ENSGT00940000160575"/>
<evidence type="ECO:0000256" key="2">
    <source>
        <dbReference type="SAM" id="SignalP"/>
    </source>
</evidence>
<keyword evidence="5" id="KW-1185">Reference proteome</keyword>
<evidence type="ECO:0000313" key="4">
    <source>
        <dbReference type="Ensembl" id="ENSOANP00000033848.1"/>
    </source>
</evidence>
<keyword evidence="1" id="KW-0393">Immunoglobulin domain</keyword>